<sequence length="135" mass="15524">MKKVLLAFLILLMNLSLFAQAPKGRYFNDIEGTIWQSSKQVDKETISDLKDFGLSIVEIDADSLKSNSIIWTFNETLKIEYLDINTKKRTLVLDCKYVHNEENKTLELLIENQKVEFSYVPVSTGAYIGLTKKKK</sequence>
<keyword evidence="3" id="KW-1185">Reference proteome</keyword>
<gene>
    <name evidence="2" type="ORF">ACFSJT_03380</name>
</gene>
<reference evidence="3" key="1">
    <citation type="journal article" date="2019" name="Int. J. Syst. Evol. Microbiol.">
        <title>The Global Catalogue of Microorganisms (GCM) 10K type strain sequencing project: providing services to taxonomists for standard genome sequencing and annotation.</title>
        <authorList>
            <consortium name="The Broad Institute Genomics Platform"/>
            <consortium name="The Broad Institute Genome Sequencing Center for Infectious Disease"/>
            <person name="Wu L."/>
            <person name="Ma J."/>
        </authorList>
    </citation>
    <scope>NUCLEOTIDE SEQUENCE [LARGE SCALE GENOMIC DNA]</scope>
    <source>
        <strain evidence="3">DT92</strain>
    </source>
</reference>
<protein>
    <recommendedName>
        <fullName evidence="4">Lipocalin-like domain-containing protein</fullName>
    </recommendedName>
</protein>
<organism evidence="2 3">
    <name type="scientific">Aquimarina celericrescens</name>
    <dbReference type="NCBI Taxonomy" id="1964542"/>
    <lineage>
        <taxon>Bacteria</taxon>
        <taxon>Pseudomonadati</taxon>
        <taxon>Bacteroidota</taxon>
        <taxon>Flavobacteriia</taxon>
        <taxon>Flavobacteriales</taxon>
        <taxon>Flavobacteriaceae</taxon>
        <taxon>Aquimarina</taxon>
    </lineage>
</organism>
<feature type="chain" id="PRO_5046597735" description="Lipocalin-like domain-containing protein" evidence="1">
    <location>
        <begin position="20"/>
        <end position="135"/>
    </location>
</feature>
<dbReference type="EMBL" id="JBHUHY010000002">
    <property type="protein sequence ID" value="MFD2185819.1"/>
    <property type="molecule type" value="Genomic_DNA"/>
</dbReference>
<name>A0ABW5ASA7_9FLAO</name>
<evidence type="ECO:0000313" key="2">
    <source>
        <dbReference type="EMBL" id="MFD2185819.1"/>
    </source>
</evidence>
<evidence type="ECO:0008006" key="4">
    <source>
        <dbReference type="Google" id="ProtNLM"/>
    </source>
</evidence>
<accession>A0ABW5ASA7</accession>
<keyword evidence="1" id="KW-0732">Signal</keyword>
<comment type="caution">
    <text evidence="2">The sequence shown here is derived from an EMBL/GenBank/DDBJ whole genome shotgun (WGS) entry which is preliminary data.</text>
</comment>
<dbReference type="Proteomes" id="UP001597344">
    <property type="component" value="Unassembled WGS sequence"/>
</dbReference>
<evidence type="ECO:0000256" key="1">
    <source>
        <dbReference type="SAM" id="SignalP"/>
    </source>
</evidence>
<dbReference type="RefSeq" id="WP_378318787.1">
    <property type="nucleotide sequence ID" value="NZ_JBHUHY010000002.1"/>
</dbReference>
<proteinExistence type="predicted"/>
<feature type="signal peptide" evidence="1">
    <location>
        <begin position="1"/>
        <end position="19"/>
    </location>
</feature>
<evidence type="ECO:0000313" key="3">
    <source>
        <dbReference type="Proteomes" id="UP001597344"/>
    </source>
</evidence>